<reference evidence="3" key="1">
    <citation type="submission" date="2021-01" db="EMBL/GenBank/DDBJ databases">
        <title>Whole genome shotgun sequence of Planosporangium mesophilum NBRC 109066.</title>
        <authorList>
            <person name="Komaki H."/>
            <person name="Tamura T."/>
        </authorList>
    </citation>
    <scope>NUCLEOTIDE SEQUENCE</scope>
    <source>
        <strain evidence="3">NBRC 109066</strain>
    </source>
</reference>
<dbReference type="EMBL" id="BOON01000035">
    <property type="protein sequence ID" value="GII24319.1"/>
    <property type="molecule type" value="Genomic_DNA"/>
</dbReference>
<dbReference type="GO" id="GO:0016810">
    <property type="term" value="F:hydrolase activity, acting on carbon-nitrogen (but not peptide) bonds"/>
    <property type="evidence" value="ECO:0007669"/>
    <property type="project" value="InterPro"/>
</dbReference>
<evidence type="ECO:0000259" key="2">
    <source>
        <dbReference type="PROSITE" id="PS51677"/>
    </source>
</evidence>
<keyword evidence="1" id="KW-0732">Signal</keyword>
<name>A0A8J3X2E8_9ACTN</name>
<dbReference type="Pfam" id="PF01522">
    <property type="entry name" value="Polysacc_deac_1"/>
    <property type="match status" value="1"/>
</dbReference>
<keyword evidence="4" id="KW-1185">Reference proteome</keyword>
<dbReference type="PROSITE" id="PS51677">
    <property type="entry name" value="NODB"/>
    <property type="match status" value="1"/>
</dbReference>
<dbReference type="PROSITE" id="PS51318">
    <property type="entry name" value="TAT"/>
    <property type="match status" value="1"/>
</dbReference>
<feature type="signal peptide" evidence="1">
    <location>
        <begin position="1"/>
        <end position="21"/>
    </location>
</feature>
<organism evidence="3 4">
    <name type="scientific">Planosporangium mesophilum</name>
    <dbReference type="NCBI Taxonomy" id="689768"/>
    <lineage>
        <taxon>Bacteria</taxon>
        <taxon>Bacillati</taxon>
        <taxon>Actinomycetota</taxon>
        <taxon>Actinomycetes</taxon>
        <taxon>Micromonosporales</taxon>
        <taxon>Micromonosporaceae</taxon>
        <taxon>Planosporangium</taxon>
    </lineage>
</organism>
<protein>
    <recommendedName>
        <fullName evidence="2">NodB homology domain-containing protein</fullName>
    </recommendedName>
</protein>
<dbReference type="SUPFAM" id="SSF88713">
    <property type="entry name" value="Glycoside hydrolase/deacetylase"/>
    <property type="match status" value="1"/>
</dbReference>
<dbReference type="InterPro" id="IPR050248">
    <property type="entry name" value="Polysacc_deacetylase_ArnD"/>
</dbReference>
<dbReference type="InterPro" id="IPR011330">
    <property type="entry name" value="Glyco_hydro/deAcase_b/a-brl"/>
</dbReference>
<dbReference type="RefSeq" id="WP_168116630.1">
    <property type="nucleotide sequence ID" value="NZ_BOON01000035.1"/>
</dbReference>
<evidence type="ECO:0000256" key="1">
    <source>
        <dbReference type="SAM" id="SignalP"/>
    </source>
</evidence>
<evidence type="ECO:0000313" key="3">
    <source>
        <dbReference type="EMBL" id="GII24319.1"/>
    </source>
</evidence>
<dbReference type="PANTHER" id="PTHR10587">
    <property type="entry name" value="GLYCOSYL TRANSFERASE-RELATED"/>
    <property type="match status" value="1"/>
</dbReference>
<dbReference type="GO" id="GO:0005975">
    <property type="term" value="P:carbohydrate metabolic process"/>
    <property type="evidence" value="ECO:0007669"/>
    <property type="project" value="InterPro"/>
</dbReference>
<dbReference type="AlphaFoldDB" id="A0A8J3X2E8"/>
<dbReference type="InterPro" id="IPR006311">
    <property type="entry name" value="TAT_signal"/>
</dbReference>
<dbReference type="Gene3D" id="3.20.20.370">
    <property type="entry name" value="Glycoside hydrolase/deacetylase"/>
    <property type="match status" value="1"/>
</dbReference>
<comment type="caution">
    <text evidence="3">The sequence shown here is derived from an EMBL/GenBank/DDBJ whole genome shotgun (WGS) entry which is preliminary data.</text>
</comment>
<feature type="domain" description="NodB homology" evidence="2">
    <location>
        <begin position="69"/>
        <end position="250"/>
    </location>
</feature>
<accession>A0A8J3X2E8</accession>
<sequence>MNVTRRALLRGSLLVGGGAVAGVAATRAHRWFGPDRQPLDGGYAAAADRLAAVRHPSTSVTYYVRTAEPVVAFTFDDGPGPNWTKMVLDTLDEYRVPATFFMVGRNLDAHRDLVRGRLDRHEVGNHSWSHPDLAELDFTAVRRELTRTHDVIRAVTGREATLMRPPYGHLGGSTLLAADSLGYDVVLWSQAMHEKTYLSNPAGQVTDIVEHATPGAIVLAHDVGNDTRLVALRRLGEMFKGLRDRGFRFVTVSELMAIGQPASVEAPQARA</sequence>
<gene>
    <name evidence="3" type="ORF">Pme01_39160</name>
</gene>
<feature type="chain" id="PRO_5035168253" description="NodB homology domain-containing protein" evidence="1">
    <location>
        <begin position="22"/>
        <end position="271"/>
    </location>
</feature>
<evidence type="ECO:0000313" key="4">
    <source>
        <dbReference type="Proteomes" id="UP000599074"/>
    </source>
</evidence>
<dbReference type="CDD" id="cd10917">
    <property type="entry name" value="CE4_NodB_like_6s_7s"/>
    <property type="match status" value="1"/>
</dbReference>
<dbReference type="Proteomes" id="UP000599074">
    <property type="component" value="Unassembled WGS sequence"/>
</dbReference>
<dbReference type="InterPro" id="IPR002509">
    <property type="entry name" value="NODB_dom"/>
</dbReference>
<proteinExistence type="predicted"/>